<feature type="region of interest" description="Disordered" evidence="12">
    <location>
        <begin position="657"/>
        <end position="680"/>
    </location>
</feature>
<dbReference type="CDD" id="cd11922">
    <property type="entry name" value="SH3_Sorbs1_2"/>
    <property type="match status" value="1"/>
</dbReference>
<dbReference type="PRINTS" id="PR00499">
    <property type="entry name" value="P67PHOX"/>
</dbReference>
<dbReference type="Proteomes" id="UP000694407">
    <property type="component" value="Unplaced"/>
</dbReference>
<dbReference type="InterPro" id="IPR035606">
    <property type="entry name" value="SORBS1_SH3"/>
</dbReference>
<reference evidence="15" key="2">
    <citation type="submission" date="2025-09" db="UniProtKB">
        <authorList>
            <consortium name="Ensembl"/>
        </authorList>
    </citation>
    <scope>IDENTIFICATION</scope>
</reference>
<evidence type="ECO:0000256" key="6">
    <source>
        <dbReference type="ARBA" id="ARBA00022490"/>
    </source>
</evidence>
<feature type="compositionally biased region" description="Low complexity" evidence="12">
    <location>
        <begin position="44"/>
        <end position="57"/>
    </location>
</feature>
<evidence type="ECO:0000256" key="8">
    <source>
        <dbReference type="ARBA" id="ARBA00022737"/>
    </source>
</evidence>
<evidence type="ECO:0000313" key="16">
    <source>
        <dbReference type="Proteomes" id="UP000694407"/>
    </source>
</evidence>
<feature type="domain" description="SH3" evidence="13">
    <location>
        <begin position="701"/>
        <end position="760"/>
    </location>
</feature>
<dbReference type="FunFam" id="2.30.30.40:FF:000004">
    <property type="entry name" value="Sorbin and SH3 domain-containing protein 1 isoform 2"/>
    <property type="match status" value="1"/>
</dbReference>
<dbReference type="FunFam" id="2.30.30.40:FF:000001">
    <property type="entry name" value="Sorbin and SH3 domain-containing protein 1 isoform 2"/>
    <property type="match status" value="1"/>
</dbReference>
<feature type="region of interest" description="Disordered" evidence="12">
    <location>
        <begin position="850"/>
        <end position="880"/>
    </location>
</feature>
<comment type="subcellular location">
    <subcellularLocation>
        <location evidence="2">Cell junction</location>
        <location evidence="2">Focal adhesion</location>
    </subcellularLocation>
    <subcellularLocation>
        <location evidence="1">Cell membrane</location>
    </subcellularLocation>
    <subcellularLocation>
        <location evidence="3">Cytoplasm</location>
    </subcellularLocation>
</comment>
<dbReference type="SMART" id="SM00459">
    <property type="entry name" value="Sorb"/>
    <property type="match status" value="1"/>
</dbReference>
<name>A0A8C6A5K3_MARMA</name>
<dbReference type="PANTHER" id="PTHR14167">
    <property type="entry name" value="SH3 DOMAIN-CONTAINING"/>
    <property type="match status" value="1"/>
</dbReference>
<keyword evidence="6" id="KW-0963">Cytoplasm</keyword>
<dbReference type="GeneTree" id="ENSGT00940000158658"/>
<keyword evidence="7" id="KW-0597">Phosphoprotein</keyword>
<protein>
    <submittedName>
        <fullName evidence="15">Sorbin and SH3 domain containing 1</fullName>
    </submittedName>
</protein>
<feature type="compositionally biased region" description="Basic and acidic residues" evidence="12">
    <location>
        <begin position="474"/>
        <end position="498"/>
    </location>
</feature>
<feature type="compositionally biased region" description="Low complexity" evidence="12">
    <location>
        <begin position="148"/>
        <end position="165"/>
    </location>
</feature>
<dbReference type="Gene3D" id="2.30.30.40">
    <property type="entry name" value="SH3 Domains"/>
    <property type="match status" value="3"/>
</dbReference>
<keyword evidence="10" id="KW-0472">Membrane</keyword>
<evidence type="ECO:0000259" key="14">
    <source>
        <dbReference type="PROSITE" id="PS50831"/>
    </source>
</evidence>
<keyword evidence="9" id="KW-0965">Cell junction</keyword>
<proteinExistence type="predicted"/>
<feature type="compositionally biased region" description="Polar residues" evidence="12">
    <location>
        <begin position="401"/>
        <end position="414"/>
    </location>
</feature>
<feature type="region of interest" description="Disordered" evidence="12">
    <location>
        <begin position="1"/>
        <end position="117"/>
    </location>
</feature>
<evidence type="ECO:0000256" key="1">
    <source>
        <dbReference type="ARBA" id="ARBA00004236"/>
    </source>
</evidence>
<dbReference type="SMART" id="SM00326">
    <property type="entry name" value="SH3"/>
    <property type="match status" value="3"/>
</dbReference>
<dbReference type="CDD" id="cd11916">
    <property type="entry name" value="SH3_Sorbs1_3"/>
    <property type="match status" value="1"/>
</dbReference>
<evidence type="ECO:0000313" key="15">
    <source>
        <dbReference type="Ensembl" id="ENSMMMP00000024248.1"/>
    </source>
</evidence>
<keyword evidence="5" id="KW-1003">Cell membrane</keyword>
<dbReference type="GO" id="GO:0005634">
    <property type="term" value="C:nucleus"/>
    <property type="evidence" value="ECO:0007669"/>
    <property type="project" value="TreeGrafter"/>
</dbReference>
<dbReference type="Ensembl" id="ENSMMMT00000027446.1">
    <property type="protein sequence ID" value="ENSMMMP00000024248.1"/>
    <property type="gene ID" value="ENSMMMG00000019903.1"/>
</dbReference>
<feature type="compositionally biased region" description="Polar residues" evidence="12">
    <location>
        <begin position="73"/>
        <end position="87"/>
    </location>
</feature>
<dbReference type="InterPro" id="IPR050384">
    <property type="entry name" value="Endophilin_SH3RF"/>
</dbReference>
<feature type="compositionally biased region" description="Polar residues" evidence="12">
    <location>
        <begin position="231"/>
        <end position="272"/>
    </location>
</feature>
<dbReference type="InterPro" id="IPR003127">
    <property type="entry name" value="SoHo_dom"/>
</dbReference>
<evidence type="ECO:0000256" key="12">
    <source>
        <dbReference type="SAM" id="MobiDB-lite"/>
    </source>
</evidence>
<accession>A0A8C6A5K3</accession>
<reference evidence="15" key="1">
    <citation type="submission" date="2025-08" db="UniProtKB">
        <authorList>
            <consortium name="Ensembl"/>
        </authorList>
    </citation>
    <scope>IDENTIFICATION</scope>
</reference>
<feature type="domain" description="SoHo" evidence="14">
    <location>
        <begin position="330"/>
        <end position="433"/>
    </location>
</feature>
<organism evidence="15 16">
    <name type="scientific">Marmota marmota marmota</name>
    <name type="common">Alpine marmot</name>
    <dbReference type="NCBI Taxonomy" id="9994"/>
    <lineage>
        <taxon>Eukaryota</taxon>
        <taxon>Metazoa</taxon>
        <taxon>Chordata</taxon>
        <taxon>Craniata</taxon>
        <taxon>Vertebrata</taxon>
        <taxon>Euteleostomi</taxon>
        <taxon>Mammalia</taxon>
        <taxon>Eutheria</taxon>
        <taxon>Euarchontoglires</taxon>
        <taxon>Glires</taxon>
        <taxon>Rodentia</taxon>
        <taxon>Sciuromorpha</taxon>
        <taxon>Sciuridae</taxon>
        <taxon>Xerinae</taxon>
        <taxon>Marmotini</taxon>
        <taxon>Marmota</taxon>
    </lineage>
</organism>
<feature type="region of interest" description="Disordered" evidence="12">
    <location>
        <begin position="368"/>
        <end position="498"/>
    </location>
</feature>
<dbReference type="FunFam" id="2.30.30.40:FF:000003">
    <property type="entry name" value="Sorbin and SH3 domain-containing protein 1 isoform 2"/>
    <property type="match status" value="1"/>
</dbReference>
<dbReference type="Pfam" id="PF00018">
    <property type="entry name" value="SH3_1"/>
    <property type="match status" value="1"/>
</dbReference>
<evidence type="ECO:0000256" key="3">
    <source>
        <dbReference type="ARBA" id="ARBA00004496"/>
    </source>
</evidence>
<evidence type="ECO:0000256" key="2">
    <source>
        <dbReference type="ARBA" id="ARBA00004246"/>
    </source>
</evidence>
<dbReference type="Pfam" id="PF14604">
    <property type="entry name" value="SH3_9"/>
    <property type="match status" value="1"/>
</dbReference>
<dbReference type="AlphaFoldDB" id="A0A8C6A5K3"/>
<evidence type="ECO:0000256" key="11">
    <source>
        <dbReference type="PROSITE-ProRule" id="PRU00192"/>
    </source>
</evidence>
<feature type="compositionally biased region" description="Pro residues" evidence="12">
    <location>
        <begin position="194"/>
        <end position="213"/>
    </location>
</feature>
<gene>
    <name evidence="15" type="primary">SORBS1</name>
</gene>
<keyword evidence="8" id="KW-0677">Repeat</keyword>
<feature type="compositionally biased region" description="Low complexity" evidence="12">
    <location>
        <begin position="851"/>
        <end position="871"/>
    </location>
</feature>
<dbReference type="InterPro" id="IPR001452">
    <property type="entry name" value="SH3_domain"/>
</dbReference>
<evidence type="ECO:0000256" key="9">
    <source>
        <dbReference type="ARBA" id="ARBA00022949"/>
    </source>
</evidence>
<feature type="compositionally biased region" description="Basic and acidic residues" evidence="12">
    <location>
        <begin position="62"/>
        <end position="72"/>
    </location>
</feature>
<keyword evidence="16" id="KW-1185">Reference proteome</keyword>
<evidence type="ECO:0000256" key="4">
    <source>
        <dbReference type="ARBA" id="ARBA00022443"/>
    </source>
</evidence>
<dbReference type="Pfam" id="PF02208">
    <property type="entry name" value="Sorb"/>
    <property type="match status" value="1"/>
</dbReference>
<evidence type="ECO:0000256" key="10">
    <source>
        <dbReference type="ARBA" id="ARBA00023136"/>
    </source>
</evidence>
<dbReference type="GO" id="GO:0005886">
    <property type="term" value="C:plasma membrane"/>
    <property type="evidence" value="ECO:0007669"/>
    <property type="project" value="UniProtKB-SubCell"/>
</dbReference>
<evidence type="ECO:0000259" key="13">
    <source>
        <dbReference type="PROSITE" id="PS50002"/>
    </source>
</evidence>
<dbReference type="PANTHER" id="PTHR14167:SF64">
    <property type="entry name" value="SORBIN AND SH3 DOMAIN-CONTAINING PROTEIN 1"/>
    <property type="match status" value="1"/>
</dbReference>
<feature type="domain" description="SH3" evidence="13">
    <location>
        <begin position="775"/>
        <end position="836"/>
    </location>
</feature>
<dbReference type="GO" id="GO:0005737">
    <property type="term" value="C:cytoplasm"/>
    <property type="evidence" value="ECO:0007669"/>
    <property type="project" value="UniProtKB-SubCell"/>
</dbReference>
<dbReference type="PROSITE" id="PS50831">
    <property type="entry name" value="SOHO"/>
    <property type="match status" value="1"/>
</dbReference>
<keyword evidence="4 11" id="KW-0728">SH3 domain</keyword>
<dbReference type="PRINTS" id="PR00452">
    <property type="entry name" value="SH3DOMAIN"/>
</dbReference>
<dbReference type="CDD" id="cd11919">
    <property type="entry name" value="SH3_Sorbs1_1"/>
    <property type="match status" value="1"/>
</dbReference>
<dbReference type="Pfam" id="PF07653">
    <property type="entry name" value="SH3_2"/>
    <property type="match status" value="1"/>
</dbReference>
<feature type="region of interest" description="Disordered" evidence="12">
    <location>
        <begin position="130"/>
        <end position="354"/>
    </location>
</feature>
<evidence type="ECO:0000256" key="7">
    <source>
        <dbReference type="ARBA" id="ARBA00022553"/>
    </source>
</evidence>
<dbReference type="InterPro" id="IPR035610">
    <property type="entry name" value="SORBS1_SH3_1"/>
</dbReference>
<feature type="domain" description="SH3" evidence="13">
    <location>
        <begin position="881"/>
        <end position="942"/>
    </location>
</feature>
<sequence length="942" mass="104452">MSSECDGTSKAVVNGLAPGSNGQDKDMDPSKICTGKGAVTLRASSSYREIPSSSPVSPQETPQHEIKPDEWRLSSNADANGNAQPSSLAAKGYRSVHPSLPADKPQDATSSSPAQPEVIVVPLYLVNTDRGQEGTARPPASLGPLGCAPAASATAAPATAPAVSPLTFPTLDDFIPPHLQRRPQHSQPASARGPLPPVSQTPPSLSPPPPLVPPALEDLRRASEPNLPGAASSTGSSPLLNEVASSNTGADSQASTPASKPSSAYPSTTIVNPTIVLLQHNREQQKRLSSLSDPVSERSVGEQDSAPAQEKPTSPVRAAEKRAKDDSRRVVKSAQDLSNVSMDEVGIPLRNTERSKDWYKTMFKQIHKLNRDTPEENPYFPTYKFPELPEIQQNSEEDNPYTPTYQFPASTPSPKSEDDDSDLYSPRYSFSEDTKSPLSVPRSKSEMNYIDGEKVVKRSATLPLPTRSSSLKSSPERNDWEPPDKKVDTRKYRAEPKSIYEYQPGKSSVLTNEKMSRDISPEEIDLKNEPWYKFFSELEFGKPPPKKIWDYTPGDCSILPREDRKTNLEKDLNLCQTELEADLEKMETINRTPSADLLQSSAVSPSLDISPEPPGYIYSSNFHAVKRESDGAPGDLTSLENERQIYKSVLEGGDIPLQGLSGLKRPSSSASTKDSESPRHFIPADYLESTEEFIRRRHDDKEMRPARAKFDFKAQTLKELPLQKGDIVYIYKQIDQNWYEGEHHGRVGIFPRTYIELLPPAEKAQPKKLTPVQVLEYGEAIAKFNFNGDTQVEMSFRKGERITLLRQVDENWYEGRIPGTSRQGIFPITYVDVIKRPLVKNPVDYIDLPYSSSPSRSATASPQQPQAQQRRVTPDRSQTSPDLFSYQALYSYVPQNDDELELRDGDIVDVMEKCDDGWFVGTSRRTRQFGTFPGNYVKPLYL</sequence>
<dbReference type="PROSITE" id="PS50002">
    <property type="entry name" value="SH3"/>
    <property type="match status" value="3"/>
</dbReference>
<dbReference type="SUPFAM" id="SSF50044">
    <property type="entry name" value="SH3-domain"/>
    <property type="match status" value="3"/>
</dbReference>
<dbReference type="GO" id="GO:0005925">
    <property type="term" value="C:focal adhesion"/>
    <property type="evidence" value="ECO:0007669"/>
    <property type="project" value="UniProtKB-SubCell"/>
</dbReference>
<feature type="compositionally biased region" description="Basic and acidic residues" evidence="12">
    <location>
        <begin position="318"/>
        <end position="329"/>
    </location>
</feature>
<dbReference type="GO" id="GO:0031589">
    <property type="term" value="P:cell-substrate adhesion"/>
    <property type="evidence" value="ECO:0007669"/>
    <property type="project" value="TreeGrafter"/>
</dbReference>
<dbReference type="InterPro" id="IPR036028">
    <property type="entry name" value="SH3-like_dom_sf"/>
</dbReference>
<evidence type="ECO:0000256" key="5">
    <source>
        <dbReference type="ARBA" id="ARBA00022475"/>
    </source>
</evidence>
<dbReference type="InterPro" id="IPR035611">
    <property type="entry name" value="SORBS1_SH3_2"/>
</dbReference>